<dbReference type="InterPro" id="IPR006015">
    <property type="entry name" value="Universal_stress_UspA"/>
</dbReference>
<sequence>MPYKTIVVHADHSRHMVQRVRAAALAANNVGAHIVGVAVTGISQYLRLSERVRQQGGYNTDAFNEEVSRLQKSAESALARFEEAARAAGIHSFECRLVADEELGGLSLQAQYSDLTILTQFDPDEPANPMADDLPEYVAVSSGRPVLVLPHHYEPRVLANRPLLAWDGSLEVTRAAHHALPLLERAGKVDILILSHGRRKLRQNDVAGVDVIQYFAHHDIEAKVIQEHYSHGDIGSVLLTCCNTAHSDFLVMGCYGHSRFQEMLRGGVTRTVLEQMTIPVLMAH</sequence>
<feature type="domain" description="UspA" evidence="2">
    <location>
        <begin position="163"/>
        <end position="283"/>
    </location>
</feature>
<accession>A0ABU6JIT4</accession>
<evidence type="ECO:0000313" key="3">
    <source>
        <dbReference type="EMBL" id="MEC4723594.1"/>
    </source>
</evidence>
<gene>
    <name evidence="3" type="ORF">RY831_31135</name>
</gene>
<keyword evidence="4" id="KW-1185">Reference proteome</keyword>
<dbReference type="SUPFAM" id="SSF52402">
    <property type="entry name" value="Adenine nucleotide alpha hydrolases-like"/>
    <property type="match status" value="2"/>
</dbReference>
<protein>
    <submittedName>
        <fullName evidence="3">Universal stress protein</fullName>
    </submittedName>
</protein>
<evidence type="ECO:0000256" key="1">
    <source>
        <dbReference type="ARBA" id="ARBA00008791"/>
    </source>
</evidence>
<dbReference type="PRINTS" id="PR01438">
    <property type="entry name" value="UNVRSLSTRESS"/>
</dbReference>
<dbReference type="CDD" id="cd00293">
    <property type="entry name" value="USP-like"/>
    <property type="match status" value="1"/>
</dbReference>
<dbReference type="PANTHER" id="PTHR46268:SF15">
    <property type="entry name" value="UNIVERSAL STRESS PROTEIN HP_0031"/>
    <property type="match status" value="1"/>
</dbReference>
<comment type="caution">
    <text evidence="3">The sequence shown here is derived from an EMBL/GenBank/DDBJ whole genome shotgun (WGS) entry which is preliminary data.</text>
</comment>
<dbReference type="EMBL" id="JAWIIV010000062">
    <property type="protein sequence ID" value="MEC4723594.1"/>
    <property type="molecule type" value="Genomic_DNA"/>
</dbReference>
<comment type="similarity">
    <text evidence="1">Belongs to the universal stress protein A family.</text>
</comment>
<dbReference type="RefSeq" id="WP_326510205.1">
    <property type="nucleotide sequence ID" value="NZ_JAWIIV010000062.1"/>
</dbReference>
<organism evidence="3 4">
    <name type="scientific">Noviherbaspirillum album</name>
    <dbReference type="NCBI Taxonomy" id="3080276"/>
    <lineage>
        <taxon>Bacteria</taxon>
        <taxon>Pseudomonadati</taxon>
        <taxon>Pseudomonadota</taxon>
        <taxon>Betaproteobacteria</taxon>
        <taxon>Burkholderiales</taxon>
        <taxon>Oxalobacteraceae</taxon>
        <taxon>Noviherbaspirillum</taxon>
    </lineage>
</organism>
<evidence type="ECO:0000259" key="2">
    <source>
        <dbReference type="Pfam" id="PF00582"/>
    </source>
</evidence>
<dbReference type="Gene3D" id="3.40.50.12370">
    <property type="match status" value="1"/>
</dbReference>
<dbReference type="PANTHER" id="PTHR46268">
    <property type="entry name" value="STRESS RESPONSE PROTEIN NHAX"/>
    <property type="match status" value="1"/>
</dbReference>
<dbReference type="InterPro" id="IPR006016">
    <property type="entry name" value="UspA"/>
</dbReference>
<proteinExistence type="inferred from homology"/>
<evidence type="ECO:0000313" key="4">
    <source>
        <dbReference type="Proteomes" id="UP001352263"/>
    </source>
</evidence>
<dbReference type="Pfam" id="PF00582">
    <property type="entry name" value="Usp"/>
    <property type="match status" value="1"/>
</dbReference>
<name>A0ABU6JIT4_9BURK</name>
<reference evidence="3 4" key="1">
    <citation type="submission" date="2023-10" db="EMBL/GenBank/DDBJ databases">
        <title>Noviherbaspirillum sp. CPCC 100848 genome assembly.</title>
        <authorList>
            <person name="Li X.Y."/>
            <person name="Fang X.M."/>
        </authorList>
    </citation>
    <scope>NUCLEOTIDE SEQUENCE [LARGE SCALE GENOMIC DNA]</scope>
    <source>
        <strain evidence="3 4">CPCC 100848</strain>
    </source>
</reference>
<dbReference type="Proteomes" id="UP001352263">
    <property type="component" value="Unassembled WGS sequence"/>
</dbReference>